<dbReference type="Gene3D" id="3.30.420.40">
    <property type="match status" value="2"/>
</dbReference>
<dbReference type="Pfam" id="PF02782">
    <property type="entry name" value="FGGY_C"/>
    <property type="match status" value="1"/>
</dbReference>
<dbReference type="EMBL" id="BMOI01000002">
    <property type="protein sequence ID" value="GGK92270.1"/>
    <property type="molecule type" value="Genomic_DNA"/>
</dbReference>
<evidence type="ECO:0000313" key="9">
    <source>
        <dbReference type="Proteomes" id="UP000648535"/>
    </source>
</evidence>
<dbReference type="Pfam" id="PF00370">
    <property type="entry name" value="FGGY_N"/>
    <property type="match status" value="1"/>
</dbReference>
<reference evidence="8" key="2">
    <citation type="submission" date="2020-09" db="EMBL/GenBank/DDBJ databases">
        <authorList>
            <person name="Sun Q."/>
            <person name="Ohkuma M."/>
        </authorList>
    </citation>
    <scope>NUCLEOTIDE SEQUENCE</scope>
    <source>
        <strain evidence="8">JCM 1480</strain>
    </source>
</reference>
<dbReference type="InterPro" id="IPR018484">
    <property type="entry name" value="FGGY_N"/>
</dbReference>
<proteinExistence type="inferred from homology"/>
<dbReference type="PIRSF" id="PIRSF000538">
    <property type="entry name" value="GlpK"/>
    <property type="match status" value="1"/>
</dbReference>
<protein>
    <submittedName>
        <fullName evidence="8">Sugar kinase</fullName>
    </submittedName>
</protein>
<dbReference type="InterPro" id="IPR018483">
    <property type="entry name" value="Carb_kinase_FGGY_CS"/>
</dbReference>
<sequence>MRDGGTVRPATDRTLGIADLPRLGARTRSARDLEGDGMRAVLGVDIGTSSTKALLARLDGTVLAESSRQHDVDRPEQGLVEMDGDSWWAEFAELTRELLRSVPDADVAAVGVSGIGPCVLLTDADDRPLRPAVLYGVDTRTADMLDEVTAELGGLDPVRARCGSALTTQAAGVKLAWLARNEPDTWARAARFTMPSSRVVGLLTGEYVLDHHSASQTTPLYDVHEHRWIPEWCDALAPGLLMPRLVWSGERAGAVTAAAAAATGLPVGIPVTAGAIDAWAEGVSVGEAVPGRMFLQYGTTMFMIAPTTGAIAVPGMWTTVGTRPGQACVAGGTATSGAITEWLRRLFHGDWSTMLEEAEASGPGANGLLMLPYFAGERTPIADPHARGVVAGLTVRHTRGDLYRAALEATAYAVRHNLETLAAAGVEVRELVGAGGGLRGSLWPTIVSDVTGLPQTVPSVTVGACFGSAFLAAGLVADVDIATWNPADRVIHPDPEAHRGYEAGYRDFRDLYDATAAIVHRLARRTAPHR</sequence>
<evidence type="ECO:0000256" key="1">
    <source>
        <dbReference type="ARBA" id="ARBA00009156"/>
    </source>
</evidence>
<organism evidence="8 9">
    <name type="scientific">Curtobacterium luteum</name>
    <dbReference type="NCBI Taxonomy" id="33881"/>
    <lineage>
        <taxon>Bacteria</taxon>
        <taxon>Bacillati</taxon>
        <taxon>Actinomycetota</taxon>
        <taxon>Actinomycetes</taxon>
        <taxon>Micrococcales</taxon>
        <taxon>Microbacteriaceae</taxon>
        <taxon>Curtobacterium</taxon>
    </lineage>
</organism>
<dbReference type="PROSITE" id="PS00445">
    <property type="entry name" value="FGGY_KINASES_2"/>
    <property type="match status" value="1"/>
</dbReference>
<dbReference type="InterPro" id="IPR018485">
    <property type="entry name" value="FGGY_C"/>
</dbReference>
<evidence type="ECO:0000256" key="2">
    <source>
        <dbReference type="ARBA" id="ARBA00022629"/>
    </source>
</evidence>
<dbReference type="GO" id="GO:0016301">
    <property type="term" value="F:kinase activity"/>
    <property type="evidence" value="ECO:0007669"/>
    <property type="project" value="UniProtKB-KW"/>
</dbReference>
<dbReference type="GO" id="GO:0016773">
    <property type="term" value="F:phosphotransferase activity, alcohol group as acceptor"/>
    <property type="evidence" value="ECO:0007669"/>
    <property type="project" value="InterPro"/>
</dbReference>
<dbReference type="GO" id="GO:0042732">
    <property type="term" value="P:D-xylose metabolic process"/>
    <property type="evidence" value="ECO:0007669"/>
    <property type="project" value="UniProtKB-KW"/>
</dbReference>
<feature type="domain" description="Carbohydrate kinase FGGY C-terminal" evidence="7">
    <location>
        <begin position="296"/>
        <end position="473"/>
    </location>
</feature>
<dbReference type="SUPFAM" id="SSF53067">
    <property type="entry name" value="Actin-like ATPase domain"/>
    <property type="match status" value="2"/>
</dbReference>
<gene>
    <name evidence="8" type="ORF">GCM10009769_08060</name>
</gene>
<dbReference type="InterPro" id="IPR043129">
    <property type="entry name" value="ATPase_NBD"/>
</dbReference>
<evidence type="ECO:0000259" key="6">
    <source>
        <dbReference type="Pfam" id="PF00370"/>
    </source>
</evidence>
<dbReference type="PANTHER" id="PTHR43095:SF5">
    <property type="entry name" value="XYLULOSE KINASE"/>
    <property type="match status" value="1"/>
</dbReference>
<accession>A0A8H9GB96</accession>
<keyword evidence="2" id="KW-0859">Xylose metabolism</keyword>
<dbReference type="InterPro" id="IPR000577">
    <property type="entry name" value="Carb_kinase_FGGY"/>
</dbReference>
<dbReference type="PANTHER" id="PTHR43095">
    <property type="entry name" value="SUGAR KINASE"/>
    <property type="match status" value="1"/>
</dbReference>
<evidence type="ECO:0000256" key="3">
    <source>
        <dbReference type="ARBA" id="ARBA00022679"/>
    </source>
</evidence>
<feature type="domain" description="Carbohydrate kinase FGGY N-terminal" evidence="6">
    <location>
        <begin position="41"/>
        <end position="278"/>
    </location>
</feature>
<dbReference type="CDD" id="cd07804">
    <property type="entry name" value="ASKHA_NBD_FGGY_RrXK-like"/>
    <property type="match status" value="1"/>
</dbReference>
<comment type="similarity">
    <text evidence="1 5">Belongs to the FGGY kinase family.</text>
</comment>
<keyword evidence="3 5" id="KW-0808">Transferase</keyword>
<dbReference type="AlphaFoldDB" id="A0A8H9GB96"/>
<name>A0A8H9GB96_9MICO</name>
<evidence type="ECO:0000256" key="4">
    <source>
        <dbReference type="ARBA" id="ARBA00022777"/>
    </source>
</evidence>
<keyword evidence="4 5" id="KW-0418">Kinase</keyword>
<dbReference type="Proteomes" id="UP000648535">
    <property type="component" value="Unassembled WGS sequence"/>
</dbReference>
<reference evidence="8" key="1">
    <citation type="journal article" date="2014" name="Int. J. Syst. Evol. Microbiol.">
        <title>Complete genome sequence of Corynebacterium casei LMG S-19264T (=DSM 44701T), isolated from a smear-ripened cheese.</title>
        <authorList>
            <consortium name="US DOE Joint Genome Institute (JGI-PGF)"/>
            <person name="Walter F."/>
            <person name="Albersmeier A."/>
            <person name="Kalinowski J."/>
            <person name="Ruckert C."/>
        </authorList>
    </citation>
    <scope>NUCLEOTIDE SEQUENCE</scope>
    <source>
        <strain evidence="8">JCM 1480</strain>
    </source>
</reference>
<dbReference type="InterPro" id="IPR050406">
    <property type="entry name" value="FGGY_Carb_Kinase"/>
</dbReference>
<evidence type="ECO:0000313" key="8">
    <source>
        <dbReference type="EMBL" id="GGK92270.1"/>
    </source>
</evidence>
<evidence type="ECO:0000259" key="7">
    <source>
        <dbReference type="Pfam" id="PF02782"/>
    </source>
</evidence>
<evidence type="ECO:0000256" key="5">
    <source>
        <dbReference type="RuleBase" id="RU003733"/>
    </source>
</evidence>
<keyword evidence="2" id="KW-0119">Carbohydrate metabolism</keyword>
<comment type="caution">
    <text evidence="8">The sequence shown here is derived from an EMBL/GenBank/DDBJ whole genome shotgun (WGS) entry which is preliminary data.</text>
</comment>